<feature type="compositionally biased region" description="Polar residues" evidence="1">
    <location>
        <begin position="493"/>
        <end position="502"/>
    </location>
</feature>
<dbReference type="Proteomes" id="UP000051952">
    <property type="component" value="Unassembled WGS sequence"/>
</dbReference>
<feature type="compositionally biased region" description="Polar residues" evidence="1">
    <location>
        <begin position="1270"/>
        <end position="1283"/>
    </location>
</feature>
<feature type="compositionally biased region" description="Low complexity" evidence="1">
    <location>
        <begin position="504"/>
        <end position="540"/>
    </location>
</feature>
<name>A0A0S4J9H1_BODSA</name>
<accession>A0A0S4J9H1</accession>
<feature type="compositionally biased region" description="Polar residues" evidence="1">
    <location>
        <begin position="345"/>
        <end position="354"/>
    </location>
</feature>
<dbReference type="EMBL" id="CYKH01001390">
    <property type="protein sequence ID" value="CUG86777.1"/>
    <property type="molecule type" value="Genomic_DNA"/>
</dbReference>
<dbReference type="VEuPathDB" id="TriTrypDB:BSAL_94685"/>
<sequence>MYYSTSSTSSASSSSSDENNSSNSDDGRRHVAPNQVNAVPNSRVINQNNDDGIYEDDEFESSSSSLSSTSTSASDESSVSTSASETSPAPAVAKPIEVAGLLSPSGQAQKATPEITSVNQSPQDGNVVSATSTSEESWVPMSAAGSPPRATNTARAPPSTAGDTNKEQCVPDNDARVGPAADDDEIPAAALVTSAKGTHSRVSSTALVPRARQESTFQAVVAEVVKEVAALHSTSFTSADVFDHQTSLAEKSSRHSHGLDEEETETRRDTTTNSAQADIATERGEQIDDQQRDPSEEETQVKNDELDAADQLSSHASSKANPAPSPSAGNLPPSPPDEGLEFVPQVTQTQTKSEAFSKDDYYQGTQPPSSAKDNSHGKSFDDSCGDPDVEQLIIHQPYRAPFEQGDEPATRQPPSMMNETEDEEETVVVEPARSSAVAVPPPYEYGAEDDDVLRALMILDPTMRRLHFEAELLSNKRSCEVDRELDALMQQVSGASSQQLSTPRKASAAAARLRSASSVQSSKIKQSSPRRLLSSAASRSSAHKPPTTADSDKGGRPPFHVHETALGLPHYNALNDEHCQEFLAENRVFQDHWKHMQEHLKPNHRVGARVRDALIPATTSSRPSTAGSATFDFFGDADCASPTLSISSSRPGSSRAQKKQRGVIPAIRDCLSSLDTGTSVDVANAITFFQKRREQQRKGLPQVVRNPNEALRVQLNGPTGTMRASKGEPWPPERQGKQQAPVPPRVPRPSIVLLRQPSMMQRQASLFLQREPSSISGRNGSTLKIVTTEMETSANSSPTHAAAGGRSPRSPMIGRPASSPKSSRPPPSPSVARSMSMRRSRLDGSAFALKRPGSSSARSATFVVRPPPQRAIPGEVPAMRYNSRSPYLQHHDEFTTYDAMYFPDAHAMHSGTVAPNLYYLNRRSPAKSADQMMAERASNPPSPHGAVKAPSLSILTETHINIIIRSEDYSRRQLKKAEQDRIVKLSQVFIAKTAFLTERQRQLKVVSDNEAHKRKDILDEEAAASTRLEQLRSKDELQALRNEEVFPVCPMYVRGEGKELGFASSQSTIVDLRWSGGDAESAAFALLAFDHYDRFVITIAPGESFRCPISGKPVIRSWGNFRFKATEDGQREKKGKHRFSLENRTTLELLLHNLSPQCSIQRFVFVAMHPTKTGAPLTPIRRAYLTIREPHVLTGIPDTIAVPAAVLSPGTTPTSKIDKVQTDTITTEIASSRLSDHPGAACYTIGSVLRQWGLIQLEDEANQVLLKTHNGSGNLSAQSSVDESSLRPMHRTPSRGARTMTSVSPNQRPLSMHIDDRFTLTGSPTPSQVELDATRGGSGGSKHQRGGGSSRNASAGIRQHMPCTWKYVCHDMCDASVANIHRLPGVLESVLFINADDVWNSYTQTVTKVMRACDEFYEKIFRFKMELHEGIERANLAVRKHTDRELVVKLTAINPMKAAMLKSTGQNLQPAPPNQLGGSLRTPTSRRRSGWAATLGAVKASVALSNKSAARRSSLRPSDPIN</sequence>
<feature type="compositionally biased region" description="Basic and acidic residues" evidence="1">
    <location>
        <begin position="550"/>
        <end position="563"/>
    </location>
</feature>
<feature type="region of interest" description="Disordered" evidence="1">
    <location>
        <begin position="1464"/>
        <end position="1486"/>
    </location>
</feature>
<feature type="compositionally biased region" description="Low complexity" evidence="1">
    <location>
        <begin position="146"/>
        <end position="161"/>
    </location>
</feature>
<feature type="region of interest" description="Disordered" evidence="1">
    <location>
        <begin position="714"/>
        <end position="748"/>
    </location>
</feature>
<feature type="compositionally biased region" description="Polar residues" evidence="1">
    <location>
        <begin position="790"/>
        <end position="799"/>
    </location>
</feature>
<feature type="region of interest" description="Disordered" evidence="1">
    <location>
        <begin position="234"/>
        <end position="444"/>
    </location>
</feature>
<feature type="compositionally biased region" description="Low complexity" evidence="1">
    <location>
        <begin position="1"/>
        <end position="24"/>
    </location>
</feature>
<gene>
    <name evidence="2" type="ORF">BSAL_94685</name>
</gene>
<feature type="region of interest" description="Disordered" evidence="1">
    <location>
        <begin position="790"/>
        <end position="875"/>
    </location>
</feature>
<feature type="compositionally biased region" description="Low complexity" evidence="1">
    <location>
        <begin position="428"/>
        <end position="438"/>
    </location>
</feature>
<feature type="compositionally biased region" description="Polar residues" evidence="1">
    <location>
        <begin position="363"/>
        <end position="372"/>
    </location>
</feature>
<feature type="compositionally biased region" description="Low complexity" evidence="1">
    <location>
        <begin position="313"/>
        <end position="331"/>
    </location>
</feature>
<feature type="region of interest" description="Disordered" evidence="1">
    <location>
        <begin position="493"/>
        <end position="563"/>
    </location>
</feature>
<protein>
    <submittedName>
        <fullName evidence="2">Uncharacterized protein</fullName>
    </submittedName>
</protein>
<feature type="region of interest" description="Disordered" evidence="1">
    <location>
        <begin position="1270"/>
        <end position="1355"/>
    </location>
</feature>
<feature type="region of interest" description="Disordered" evidence="1">
    <location>
        <begin position="1"/>
        <end position="184"/>
    </location>
</feature>
<feature type="compositionally biased region" description="Low complexity" evidence="1">
    <location>
        <begin position="61"/>
        <end position="93"/>
    </location>
</feature>
<feature type="compositionally biased region" description="Basic and acidic residues" evidence="1">
    <location>
        <begin position="251"/>
        <end position="270"/>
    </location>
</feature>
<organism evidence="2 3">
    <name type="scientific">Bodo saltans</name>
    <name type="common">Flagellated protozoan</name>
    <dbReference type="NCBI Taxonomy" id="75058"/>
    <lineage>
        <taxon>Eukaryota</taxon>
        <taxon>Discoba</taxon>
        <taxon>Euglenozoa</taxon>
        <taxon>Kinetoplastea</taxon>
        <taxon>Metakinetoplastina</taxon>
        <taxon>Eubodonida</taxon>
        <taxon>Bodonidae</taxon>
        <taxon>Bodo</taxon>
    </lineage>
</organism>
<evidence type="ECO:0000313" key="2">
    <source>
        <dbReference type="EMBL" id="CUG86777.1"/>
    </source>
</evidence>
<reference evidence="3" key="1">
    <citation type="submission" date="2015-09" db="EMBL/GenBank/DDBJ databases">
        <authorList>
            <consortium name="Pathogen Informatics"/>
        </authorList>
    </citation>
    <scope>NUCLEOTIDE SEQUENCE [LARGE SCALE GENOMIC DNA]</scope>
    <source>
        <strain evidence="3">Lake Konstanz</strain>
    </source>
</reference>
<feature type="compositionally biased region" description="Polar residues" evidence="1">
    <location>
        <begin position="104"/>
        <end position="136"/>
    </location>
</feature>
<evidence type="ECO:0000313" key="3">
    <source>
        <dbReference type="Proteomes" id="UP000051952"/>
    </source>
</evidence>
<feature type="compositionally biased region" description="Basic and acidic residues" evidence="1">
    <location>
        <begin position="280"/>
        <end position="305"/>
    </location>
</feature>
<feature type="compositionally biased region" description="Polar residues" evidence="1">
    <location>
        <begin position="1299"/>
        <end position="1309"/>
    </location>
</feature>
<proteinExistence type="predicted"/>
<evidence type="ECO:0000256" key="1">
    <source>
        <dbReference type="SAM" id="MobiDB-lite"/>
    </source>
</evidence>
<keyword evidence="3" id="KW-1185">Reference proteome</keyword>
<feature type="compositionally biased region" description="Polar residues" evidence="1">
    <location>
        <begin position="34"/>
        <end position="50"/>
    </location>
</feature>
<feature type="compositionally biased region" description="Polar residues" evidence="1">
    <location>
        <begin position="234"/>
        <end position="250"/>
    </location>
</feature>